<feature type="transmembrane region" description="Helical" evidence="7">
    <location>
        <begin position="523"/>
        <end position="541"/>
    </location>
</feature>
<dbReference type="Pfam" id="PF12832">
    <property type="entry name" value="MFS_1_like"/>
    <property type="match status" value="1"/>
</dbReference>
<feature type="compositionally biased region" description="Low complexity" evidence="6">
    <location>
        <begin position="724"/>
        <end position="733"/>
    </location>
</feature>
<dbReference type="OMA" id="ANQHNPF"/>
<keyword evidence="4 7" id="KW-1133">Transmembrane helix</keyword>
<keyword evidence="10" id="KW-1185">Reference proteome</keyword>
<feature type="compositionally biased region" description="Basic and acidic residues" evidence="6">
    <location>
        <begin position="1"/>
        <end position="12"/>
    </location>
</feature>
<organism evidence="9 10">
    <name type="scientific">Stegodyphus mimosarum</name>
    <name type="common">African social velvet spider</name>
    <dbReference type="NCBI Taxonomy" id="407821"/>
    <lineage>
        <taxon>Eukaryota</taxon>
        <taxon>Metazoa</taxon>
        <taxon>Ecdysozoa</taxon>
        <taxon>Arthropoda</taxon>
        <taxon>Chelicerata</taxon>
        <taxon>Arachnida</taxon>
        <taxon>Araneae</taxon>
        <taxon>Araneomorphae</taxon>
        <taxon>Entelegynae</taxon>
        <taxon>Eresoidea</taxon>
        <taxon>Eresidae</taxon>
        <taxon>Stegodyphus</taxon>
    </lineage>
</organism>
<feature type="transmembrane region" description="Helical" evidence="7">
    <location>
        <begin position="61"/>
        <end position="80"/>
    </location>
</feature>
<feature type="region of interest" description="Disordered" evidence="6">
    <location>
        <begin position="236"/>
        <end position="266"/>
    </location>
</feature>
<evidence type="ECO:0000313" key="9">
    <source>
        <dbReference type="EMBL" id="KFM68156.1"/>
    </source>
</evidence>
<feature type="transmembrane region" description="Helical" evidence="7">
    <location>
        <begin position="120"/>
        <end position="139"/>
    </location>
</feature>
<sequence>MVEMKGLEENRGMQKGVDSDGFLPPPEQVEPLRRNGPTSKKDVIDSMCSSFNQDLLIAKTFYFFFFSAFGSLFPLLAVYFKQMGMNPTQSGFLIGVRPFVEFLAAPFWGSMADRFRKGKIMLLFSLLSWIVFTLALAFIQPPASSCVIFNATHHILFIPEKTTGREKRSVVLDLEDYNPMYEDEDLVNQAMAVEASRYENNPKYYYQESNNTYDDIINNLDEEEIGNWLMGIRKRREKEPKEPEDYDKKEKGRFKEKDSSHQVVGKSPNSVEYTLNYNQDQHTSYVSPRFSSIVYKWEDVQEVFFLLVLLIVLGEFFSAPAITLADSATLSYLADNADNYGKQRMFGSLGWGLAMFFVGIALDQSTSFPDHPCGPHERERNYTICFATFSVLMGCALIAATQFKFDYESFDDQIPMKTVVQNGNQQQVKGSSLPSFLTEGTVMDDSPIPPPPPPKREETAPKSTVFAQTTRQLPEWLSVLRTFANLRYGAFLYVTWFMGFGIGLVFTFLFWHLQDLGGTPTLFGVASVINHISEIFAYFFSFKFIRQIGHTKVLCIGLIGNICRFLYISWLRNPWWVLPFEFVQGITHAAVWAACCSYITQATPANLRSSAQGVLQGLHHGLGRGCGAVIGGIFVNYFGTQVTFRGYGFASLIVLILFVFINYYRKDKGFASFQDDQEPDTVVEETAHLAPHGVPSNPMARSLSKQNLGGTRPGINNNEGGYGTTNPTSNSTGGYLGIPGEGGGYAGEGQNYTSDFNMNKTSFIPTVEAGGALTRRALAAAFNPKGILAQAASPEACFEYEFIRRDFKAYEEVTSLARNINENAVPKHQVLVGPKPKTTFYNPQPENHTNAAYDW</sequence>
<dbReference type="PANTHER" id="PTHR16172">
    <property type="entry name" value="MAJOR FACILITATOR SUPERFAMILY DOMAIN-CONTAINING PROTEIN 6-LIKE"/>
    <property type="match status" value="1"/>
</dbReference>
<evidence type="ECO:0000256" key="2">
    <source>
        <dbReference type="ARBA" id="ARBA00005241"/>
    </source>
</evidence>
<feature type="compositionally biased region" description="Basic and acidic residues" evidence="6">
    <location>
        <begin position="237"/>
        <end position="260"/>
    </location>
</feature>
<dbReference type="GO" id="GO:0016020">
    <property type="term" value="C:membrane"/>
    <property type="evidence" value="ECO:0007669"/>
    <property type="project" value="UniProtKB-SubCell"/>
</dbReference>
<keyword evidence="5 7" id="KW-0472">Membrane</keyword>
<dbReference type="Gene3D" id="1.20.1250.20">
    <property type="entry name" value="MFS general substrate transporter like domains"/>
    <property type="match status" value="3"/>
</dbReference>
<feature type="compositionally biased region" description="Polar residues" evidence="6">
    <location>
        <begin position="839"/>
        <end position="855"/>
    </location>
</feature>
<comment type="subcellular location">
    <subcellularLocation>
        <location evidence="1">Membrane</location>
        <topology evidence="1">Multi-pass membrane protein</topology>
    </subcellularLocation>
</comment>
<evidence type="ECO:0000256" key="7">
    <source>
        <dbReference type="SAM" id="Phobius"/>
    </source>
</evidence>
<feature type="region of interest" description="Disordered" evidence="6">
    <location>
        <begin position="690"/>
        <end position="739"/>
    </location>
</feature>
<evidence type="ECO:0000313" key="10">
    <source>
        <dbReference type="Proteomes" id="UP000054359"/>
    </source>
</evidence>
<feature type="transmembrane region" description="Helical" evidence="7">
    <location>
        <begin position="303"/>
        <end position="324"/>
    </location>
</feature>
<evidence type="ECO:0000256" key="1">
    <source>
        <dbReference type="ARBA" id="ARBA00004141"/>
    </source>
</evidence>
<proteinExistence type="inferred from homology"/>
<dbReference type="CDD" id="cd17335">
    <property type="entry name" value="MFS_MFSD6"/>
    <property type="match status" value="1"/>
</dbReference>
<comment type="similarity">
    <text evidence="2">Belongs to the major facilitator superfamily. MFSD6 family.</text>
</comment>
<gene>
    <name evidence="9" type="ORF">X975_27008</name>
</gene>
<dbReference type="SUPFAM" id="SSF103473">
    <property type="entry name" value="MFS general substrate transporter"/>
    <property type="match status" value="1"/>
</dbReference>
<protein>
    <submittedName>
        <fullName evidence="9">Major facilitator superfamily domain-containing protein 6</fullName>
    </submittedName>
</protein>
<reference evidence="9 10" key="1">
    <citation type="submission" date="2013-11" db="EMBL/GenBank/DDBJ databases">
        <title>Genome sequencing of Stegodyphus mimosarum.</title>
        <authorList>
            <person name="Bechsgaard J."/>
        </authorList>
    </citation>
    <scope>NUCLEOTIDE SEQUENCE [LARGE SCALE GENOMIC DNA]</scope>
</reference>
<dbReference type="STRING" id="407821.A0A087TSR7"/>
<evidence type="ECO:0000259" key="8">
    <source>
        <dbReference type="Pfam" id="PF12832"/>
    </source>
</evidence>
<feature type="compositionally biased region" description="Polar residues" evidence="6">
    <location>
        <begin position="703"/>
        <end position="719"/>
    </location>
</feature>
<evidence type="ECO:0000256" key="5">
    <source>
        <dbReference type="ARBA" id="ARBA00023136"/>
    </source>
</evidence>
<feature type="region of interest" description="Disordered" evidence="6">
    <location>
        <begin position="1"/>
        <end position="39"/>
    </location>
</feature>
<dbReference type="Proteomes" id="UP000054359">
    <property type="component" value="Unassembled WGS sequence"/>
</dbReference>
<feature type="transmembrane region" description="Helical" evidence="7">
    <location>
        <begin position="553"/>
        <end position="570"/>
    </location>
</feature>
<feature type="transmembrane region" description="Helical" evidence="7">
    <location>
        <begin position="490"/>
        <end position="511"/>
    </location>
</feature>
<keyword evidence="3 7" id="KW-0812">Transmembrane</keyword>
<dbReference type="InterPro" id="IPR024989">
    <property type="entry name" value="MFS_assoc_dom"/>
</dbReference>
<feature type="domain" description="Major facilitator superfamily associated" evidence="8">
    <location>
        <begin position="57"/>
        <end position="645"/>
    </location>
</feature>
<dbReference type="AlphaFoldDB" id="A0A087TSR7"/>
<evidence type="ECO:0000256" key="3">
    <source>
        <dbReference type="ARBA" id="ARBA00022692"/>
    </source>
</evidence>
<evidence type="ECO:0000256" key="6">
    <source>
        <dbReference type="SAM" id="MobiDB-lite"/>
    </source>
</evidence>
<feature type="transmembrane region" description="Helical" evidence="7">
    <location>
        <begin position="382"/>
        <end position="400"/>
    </location>
</feature>
<feature type="region of interest" description="Disordered" evidence="6">
    <location>
        <begin position="836"/>
        <end position="855"/>
    </location>
</feature>
<dbReference type="OrthoDB" id="5989317at2759"/>
<dbReference type="PANTHER" id="PTHR16172:SF2">
    <property type="entry name" value="MAJOR FACILITATOR SUPERFAMILY DOMAIN-CONTAINING PROTEIN 6"/>
    <property type="match status" value="1"/>
</dbReference>
<dbReference type="InterPro" id="IPR051717">
    <property type="entry name" value="MFS_MFSD6"/>
</dbReference>
<accession>A0A087TSR7</accession>
<name>A0A087TSR7_STEMI</name>
<feature type="region of interest" description="Disordered" evidence="6">
    <location>
        <begin position="443"/>
        <end position="462"/>
    </location>
</feature>
<feature type="transmembrane region" description="Helical" evidence="7">
    <location>
        <begin position="644"/>
        <end position="664"/>
    </location>
</feature>
<feature type="transmembrane region" description="Helical" evidence="7">
    <location>
        <begin position="345"/>
        <end position="362"/>
    </location>
</feature>
<dbReference type="InterPro" id="IPR036259">
    <property type="entry name" value="MFS_trans_sf"/>
</dbReference>
<dbReference type="EMBL" id="KK116574">
    <property type="protein sequence ID" value="KFM68156.1"/>
    <property type="molecule type" value="Genomic_DNA"/>
</dbReference>
<evidence type="ECO:0000256" key="4">
    <source>
        <dbReference type="ARBA" id="ARBA00022989"/>
    </source>
</evidence>
<feature type="non-terminal residue" evidence="9">
    <location>
        <position position="855"/>
    </location>
</feature>